<evidence type="ECO:0000313" key="6">
    <source>
        <dbReference type="EMBL" id="RFT16105.1"/>
    </source>
</evidence>
<comment type="caution">
    <text evidence="6">The sequence shown here is derived from an EMBL/GenBank/DDBJ whole genome shotgun (WGS) entry which is preliminary data.</text>
</comment>
<reference evidence="6 7" key="1">
    <citation type="submission" date="2018-08" db="EMBL/GenBank/DDBJ databases">
        <title>Genome analysis of the thermophilic bacterium of the candidate phylum Aminicenantes from deep subsurface aquifer revealed its physiology and ecological role.</title>
        <authorList>
            <person name="Kadnikov V.V."/>
            <person name="Mardanov A.V."/>
            <person name="Beletsky A.V."/>
            <person name="Karnachuk O.V."/>
            <person name="Ravin N.V."/>
        </authorList>
    </citation>
    <scope>NUCLEOTIDE SEQUENCE [LARGE SCALE GENOMIC DNA]</scope>
    <source>
        <strain evidence="6">BY38</strain>
    </source>
</reference>
<feature type="binding site" evidence="3 4">
    <location>
        <position position="276"/>
    </location>
    <ligand>
        <name>Zn(2+)</name>
        <dbReference type="ChEBI" id="CHEBI:29105"/>
    </ligand>
</feature>
<evidence type="ECO:0000256" key="4">
    <source>
        <dbReference type="PROSITE-ProRule" id="PRU00333"/>
    </source>
</evidence>
<dbReference type="GO" id="GO:0009086">
    <property type="term" value="P:methionine biosynthetic process"/>
    <property type="evidence" value="ECO:0007669"/>
    <property type="project" value="InterPro"/>
</dbReference>
<evidence type="ECO:0000259" key="5">
    <source>
        <dbReference type="PROSITE" id="PS50970"/>
    </source>
</evidence>
<dbReference type="SUPFAM" id="SSF82282">
    <property type="entry name" value="Homocysteine S-methyltransferase"/>
    <property type="match status" value="1"/>
</dbReference>
<dbReference type="PROSITE" id="PS50970">
    <property type="entry name" value="HCY"/>
    <property type="match status" value="1"/>
</dbReference>
<evidence type="ECO:0000256" key="3">
    <source>
        <dbReference type="PIRSR" id="PIRSR037505-2"/>
    </source>
</evidence>
<dbReference type="InterPro" id="IPR036589">
    <property type="entry name" value="HCY_dom_sf"/>
</dbReference>
<dbReference type="PANTHER" id="PTHR11103:SF18">
    <property type="entry name" value="SLR1189 PROTEIN"/>
    <property type="match status" value="1"/>
</dbReference>
<proteinExistence type="predicted"/>
<dbReference type="Pfam" id="PF02574">
    <property type="entry name" value="S-methyl_trans"/>
    <property type="match status" value="1"/>
</dbReference>
<keyword evidence="1 4" id="KW-0489">Methyltransferase</keyword>
<keyword evidence="3 4" id="KW-0862">Zinc</keyword>
<organism evidence="6 7">
    <name type="scientific">Candidatus Saccharicenans subterraneus</name>
    <dbReference type="NCBI Taxonomy" id="2508984"/>
    <lineage>
        <taxon>Bacteria</taxon>
        <taxon>Candidatus Aminicenantota</taxon>
        <taxon>Candidatus Aminicenantia</taxon>
        <taxon>Candidatus Aminicenantales</taxon>
        <taxon>Candidatus Saccharicenantaceae</taxon>
        <taxon>Candidatus Saccharicenans</taxon>
    </lineage>
</organism>
<dbReference type="AlphaFoldDB" id="A0A3E2BMX0"/>
<evidence type="ECO:0000256" key="1">
    <source>
        <dbReference type="ARBA" id="ARBA00022603"/>
    </source>
</evidence>
<gene>
    <name evidence="6" type="ORF">OP8BY_2111</name>
</gene>
<keyword evidence="3 4" id="KW-0479">Metal-binding</keyword>
<dbReference type="PANTHER" id="PTHR11103">
    <property type="entry name" value="SLR1189 PROTEIN"/>
    <property type="match status" value="1"/>
</dbReference>
<evidence type="ECO:0000313" key="7">
    <source>
        <dbReference type="Proteomes" id="UP000257323"/>
    </source>
</evidence>
<accession>A0A3E2BMX0</accession>
<sequence>MFDIKKLTEKQVFLLDGAMGTELFRAGLPPGHCPESWNEERPEEVAGIHRSYYEAGSLAVLTNSFGGNALKLAGYGLESRTYELNFKAAQLARSVCPEGRYVGGSIGPTGKFLKPVGDLTEDQLLEAFRPQVEGLAAGGVDFLLIETQYDLRESLAALRAAREACSLPVLVTMTFNLTRRGYFTIMGVSPETFIRTMEENTVEAFGANCTLSPADMIGLIKTLRSLSSRPLIAQANAGQPQVGPDGSTFYELGPGEYADFIPELIEAGARVIGGCCGTSPEYIKKIAEKISSFFDKIN</sequence>
<dbReference type="GO" id="GO:0032259">
    <property type="term" value="P:methylation"/>
    <property type="evidence" value="ECO:0007669"/>
    <property type="project" value="UniProtKB-KW"/>
</dbReference>
<evidence type="ECO:0000256" key="2">
    <source>
        <dbReference type="ARBA" id="ARBA00022679"/>
    </source>
</evidence>
<dbReference type="GO" id="GO:0008270">
    <property type="term" value="F:zinc ion binding"/>
    <property type="evidence" value="ECO:0007669"/>
    <property type="project" value="InterPro"/>
</dbReference>
<dbReference type="PIRSF" id="PIRSF037505">
    <property type="entry name" value="Betaine_HMT"/>
    <property type="match status" value="1"/>
</dbReference>
<dbReference type="GO" id="GO:0008168">
    <property type="term" value="F:methyltransferase activity"/>
    <property type="evidence" value="ECO:0007669"/>
    <property type="project" value="UniProtKB-UniRule"/>
</dbReference>
<dbReference type="InterPro" id="IPR017226">
    <property type="entry name" value="BHMT-like"/>
</dbReference>
<dbReference type="Proteomes" id="UP000257323">
    <property type="component" value="Unassembled WGS sequence"/>
</dbReference>
<protein>
    <submittedName>
        <fullName evidence="6">5-methyltetrahydrofolate--homocysteine methyltransferase</fullName>
    </submittedName>
</protein>
<feature type="binding site" evidence="3 4">
    <location>
        <position position="275"/>
    </location>
    <ligand>
        <name>Zn(2+)</name>
        <dbReference type="ChEBI" id="CHEBI:29105"/>
    </ligand>
</feature>
<feature type="binding site" evidence="3 4">
    <location>
        <position position="209"/>
    </location>
    <ligand>
        <name>Zn(2+)</name>
        <dbReference type="ChEBI" id="CHEBI:29105"/>
    </ligand>
</feature>
<comment type="cofactor">
    <cofactor evidence="3">
        <name>Zn(2+)</name>
        <dbReference type="ChEBI" id="CHEBI:29105"/>
    </cofactor>
    <text evidence="3">Binds 1 zinc ion per subunit.</text>
</comment>
<feature type="domain" description="Hcy-binding" evidence="5">
    <location>
        <begin position="1"/>
        <end position="290"/>
    </location>
</feature>
<dbReference type="EMBL" id="QUAH01000005">
    <property type="protein sequence ID" value="RFT16105.1"/>
    <property type="molecule type" value="Genomic_DNA"/>
</dbReference>
<dbReference type="InterPro" id="IPR003726">
    <property type="entry name" value="HCY_dom"/>
</dbReference>
<dbReference type="Gene3D" id="3.20.20.330">
    <property type="entry name" value="Homocysteine-binding-like domain"/>
    <property type="match status" value="1"/>
</dbReference>
<keyword evidence="2 4" id="KW-0808">Transferase</keyword>
<name>A0A3E2BMX0_9BACT</name>